<dbReference type="OrthoDB" id="2593732at2759"/>
<dbReference type="GeneID" id="24413326"/>
<keyword evidence="4" id="KW-0238">DNA-binding</keyword>
<organism evidence="9">
    <name type="scientific">Colletotrichum graminicola (strain M1.001 / M2 / FGSC 10212)</name>
    <name type="common">Maize anthracnose fungus</name>
    <name type="synonym">Glomerella graminicola</name>
    <dbReference type="NCBI Taxonomy" id="645133"/>
    <lineage>
        <taxon>Eukaryota</taxon>
        <taxon>Fungi</taxon>
        <taxon>Dikarya</taxon>
        <taxon>Ascomycota</taxon>
        <taxon>Pezizomycotina</taxon>
        <taxon>Sordariomycetes</taxon>
        <taxon>Hypocreomycetidae</taxon>
        <taxon>Glomerellales</taxon>
        <taxon>Glomerellaceae</taxon>
        <taxon>Colletotrichum</taxon>
        <taxon>Colletotrichum graminicola species complex</taxon>
    </lineage>
</organism>
<dbReference type="PANTHER" id="PTHR36206:SF12">
    <property type="entry name" value="ASPERCRYPTIN BIOSYNTHESIS CLUSTER-SPECIFIC TRANSCRIPTION REGULATOR ATNN-RELATED"/>
    <property type="match status" value="1"/>
</dbReference>
<protein>
    <submittedName>
        <fullName evidence="8">Uncharacterized protein</fullName>
    </submittedName>
</protein>
<dbReference type="GO" id="GO:0046872">
    <property type="term" value="F:metal ion binding"/>
    <property type="evidence" value="ECO:0007669"/>
    <property type="project" value="UniProtKB-KW"/>
</dbReference>
<dbReference type="AlphaFoldDB" id="E3QPP0"/>
<evidence type="ECO:0000256" key="2">
    <source>
        <dbReference type="ARBA" id="ARBA00022833"/>
    </source>
</evidence>
<keyword evidence="7" id="KW-1133">Transmembrane helix</keyword>
<feature type="transmembrane region" description="Helical" evidence="7">
    <location>
        <begin position="20"/>
        <end position="43"/>
    </location>
</feature>
<evidence type="ECO:0000313" key="8">
    <source>
        <dbReference type="EMBL" id="EFQ32817.1"/>
    </source>
</evidence>
<dbReference type="Proteomes" id="UP000008782">
    <property type="component" value="Unassembled WGS sequence"/>
</dbReference>
<keyword evidence="7" id="KW-0472">Membrane</keyword>
<dbReference type="VEuPathDB" id="FungiDB:GLRG_07961"/>
<evidence type="ECO:0000256" key="6">
    <source>
        <dbReference type="ARBA" id="ARBA00023242"/>
    </source>
</evidence>
<proteinExistence type="predicted"/>
<dbReference type="GO" id="GO:0003677">
    <property type="term" value="F:DNA binding"/>
    <property type="evidence" value="ECO:0007669"/>
    <property type="project" value="UniProtKB-KW"/>
</dbReference>
<keyword evidence="2" id="KW-0862">Zinc</keyword>
<evidence type="ECO:0000256" key="4">
    <source>
        <dbReference type="ARBA" id="ARBA00023125"/>
    </source>
</evidence>
<evidence type="ECO:0000256" key="5">
    <source>
        <dbReference type="ARBA" id="ARBA00023163"/>
    </source>
</evidence>
<dbReference type="RefSeq" id="XP_008096837.1">
    <property type="nucleotide sequence ID" value="XM_008098646.1"/>
</dbReference>
<evidence type="ECO:0000256" key="1">
    <source>
        <dbReference type="ARBA" id="ARBA00022723"/>
    </source>
</evidence>
<gene>
    <name evidence="8" type="ORF">GLRG_07961</name>
</gene>
<accession>E3QPP0</accession>
<evidence type="ECO:0000313" key="9">
    <source>
        <dbReference type="Proteomes" id="UP000008782"/>
    </source>
</evidence>
<keyword evidence="9" id="KW-1185">Reference proteome</keyword>
<reference evidence="9" key="1">
    <citation type="journal article" date="2012" name="Nat. Genet.">
        <title>Lifestyle transitions in plant pathogenic Colletotrichum fungi deciphered by genome and transcriptome analyses.</title>
        <authorList>
            <person name="O'Connell R.J."/>
            <person name="Thon M.R."/>
            <person name="Hacquard S."/>
            <person name="Amyotte S.G."/>
            <person name="Kleemann J."/>
            <person name="Torres M.F."/>
            <person name="Damm U."/>
            <person name="Buiate E.A."/>
            <person name="Epstein L."/>
            <person name="Alkan N."/>
            <person name="Altmueller J."/>
            <person name="Alvarado-Balderrama L."/>
            <person name="Bauser C.A."/>
            <person name="Becker C."/>
            <person name="Birren B.W."/>
            <person name="Chen Z."/>
            <person name="Choi J."/>
            <person name="Crouch J.A."/>
            <person name="Duvick J.P."/>
            <person name="Farman M.A."/>
            <person name="Gan P."/>
            <person name="Heiman D."/>
            <person name="Henrissat B."/>
            <person name="Howard R.J."/>
            <person name="Kabbage M."/>
            <person name="Koch C."/>
            <person name="Kracher B."/>
            <person name="Kubo Y."/>
            <person name="Law A.D."/>
            <person name="Lebrun M.-H."/>
            <person name="Lee Y.-H."/>
            <person name="Miyara I."/>
            <person name="Moore N."/>
            <person name="Neumann U."/>
            <person name="Nordstroem K."/>
            <person name="Panaccione D.G."/>
            <person name="Panstruga R."/>
            <person name="Place M."/>
            <person name="Proctor R.H."/>
            <person name="Prusky D."/>
            <person name="Rech G."/>
            <person name="Reinhardt R."/>
            <person name="Rollins J.A."/>
            <person name="Rounsley S."/>
            <person name="Schardl C.L."/>
            <person name="Schwartz D.C."/>
            <person name="Shenoy N."/>
            <person name="Shirasu K."/>
            <person name="Sikhakolli U.R."/>
            <person name="Stueber K."/>
            <person name="Sukno S.A."/>
            <person name="Sweigard J.A."/>
            <person name="Takano Y."/>
            <person name="Takahara H."/>
            <person name="Trail F."/>
            <person name="van der Does H.C."/>
            <person name="Voll L.M."/>
            <person name="Will I."/>
            <person name="Young S."/>
            <person name="Zeng Q."/>
            <person name="Zhang J."/>
            <person name="Zhou S."/>
            <person name="Dickman M.B."/>
            <person name="Schulze-Lefert P."/>
            <person name="Ver Loren van Themaat E."/>
            <person name="Ma L.-J."/>
            <person name="Vaillancourt L.J."/>
        </authorList>
    </citation>
    <scope>NUCLEOTIDE SEQUENCE [LARGE SCALE GENOMIC DNA]</scope>
    <source>
        <strain evidence="9">M1.001 / M2 / FGSC 10212</strain>
    </source>
</reference>
<sequence length="352" mass="39613">MNTTTLPNADNPAAAGRAMHFYHTVAAPVSSLVLFVCVLFICIELLRNSPQNAIAHCRRGINILNEVQADSDFLRHHVVPAMHQLSLVPYCYDADPKTFPTIQQASPVRWRTPRKRRRGIHATDNYTDPNGALFAHRRREALGERVIQALKATYQPDDKEHSALCLPEIRYTIKRTLILLSEATSENEYDAYLGDYRAVVDLTARAAVSTGDDRSSWTTPFYTDDSAIELGLSLLLYLVASKCRFLIVRTVVLNLMEQLAQPRVNSWVKPITVAVAGRIIEVEHQVSLDDLDMGNLVDDGELLPEERRVISVDFRWASDTKCGGSLRQVAFLFRDPSSGNVIPRDEWINVEQ</sequence>
<dbReference type="HOGENOM" id="CLU_011409_12_2_1"/>
<dbReference type="eggNOG" id="ENOG502SJUF">
    <property type="taxonomic scope" value="Eukaryota"/>
</dbReference>
<name>E3QPP0_COLGM</name>
<keyword evidence="5" id="KW-0804">Transcription</keyword>
<keyword evidence="6" id="KW-0539">Nucleus</keyword>
<dbReference type="InterPro" id="IPR052360">
    <property type="entry name" value="Transcr_Regulatory_Proteins"/>
</dbReference>
<keyword evidence="3" id="KW-0805">Transcription regulation</keyword>
<dbReference type="STRING" id="645133.E3QPP0"/>
<keyword evidence="1" id="KW-0479">Metal-binding</keyword>
<keyword evidence="7" id="KW-0812">Transmembrane</keyword>
<evidence type="ECO:0000256" key="3">
    <source>
        <dbReference type="ARBA" id="ARBA00023015"/>
    </source>
</evidence>
<evidence type="ECO:0000256" key="7">
    <source>
        <dbReference type="SAM" id="Phobius"/>
    </source>
</evidence>
<dbReference type="EMBL" id="GG697365">
    <property type="protein sequence ID" value="EFQ32817.1"/>
    <property type="molecule type" value="Genomic_DNA"/>
</dbReference>
<dbReference type="PANTHER" id="PTHR36206">
    <property type="entry name" value="ASPERCRYPTIN BIOSYNTHESIS CLUSTER-SPECIFIC TRANSCRIPTION REGULATOR ATNN-RELATED"/>
    <property type="match status" value="1"/>
</dbReference>